<accession>T1KR34</accession>
<feature type="compositionally biased region" description="Pro residues" evidence="1">
    <location>
        <begin position="25"/>
        <end position="35"/>
    </location>
</feature>
<dbReference type="eggNOG" id="ENOG502RW5P">
    <property type="taxonomic scope" value="Eukaryota"/>
</dbReference>
<feature type="compositionally biased region" description="Low complexity" evidence="1">
    <location>
        <begin position="594"/>
        <end position="627"/>
    </location>
</feature>
<organism evidence="2 3">
    <name type="scientific">Tetranychus urticae</name>
    <name type="common">Two-spotted spider mite</name>
    <dbReference type="NCBI Taxonomy" id="32264"/>
    <lineage>
        <taxon>Eukaryota</taxon>
        <taxon>Metazoa</taxon>
        <taxon>Ecdysozoa</taxon>
        <taxon>Arthropoda</taxon>
        <taxon>Chelicerata</taxon>
        <taxon>Arachnida</taxon>
        <taxon>Acari</taxon>
        <taxon>Acariformes</taxon>
        <taxon>Trombidiformes</taxon>
        <taxon>Prostigmata</taxon>
        <taxon>Eleutherengona</taxon>
        <taxon>Raphignathae</taxon>
        <taxon>Tetranychoidea</taxon>
        <taxon>Tetranychidae</taxon>
        <taxon>Tetranychus</taxon>
    </lineage>
</organism>
<dbReference type="EnsemblMetazoa" id="tetur18g02110.1">
    <property type="protein sequence ID" value="tetur18g02110.1"/>
    <property type="gene ID" value="tetur18g02110"/>
</dbReference>
<evidence type="ECO:0000313" key="3">
    <source>
        <dbReference type="Proteomes" id="UP000015104"/>
    </source>
</evidence>
<feature type="compositionally biased region" description="Low complexity" evidence="1">
    <location>
        <begin position="52"/>
        <end position="64"/>
    </location>
</feature>
<feature type="compositionally biased region" description="Pro residues" evidence="1">
    <location>
        <begin position="1"/>
        <end position="17"/>
    </location>
</feature>
<keyword evidence="3" id="KW-1185">Reference proteome</keyword>
<gene>
    <name evidence="2" type="primary">107366486</name>
</gene>
<dbReference type="Proteomes" id="UP000015104">
    <property type="component" value="Unassembled WGS sequence"/>
</dbReference>
<feature type="region of interest" description="Disordered" evidence="1">
    <location>
        <begin position="1"/>
        <end position="66"/>
    </location>
</feature>
<evidence type="ECO:0000256" key="1">
    <source>
        <dbReference type="SAM" id="MobiDB-lite"/>
    </source>
</evidence>
<feature type="region of interest" description="Disordered" evidence="1">
    <location>
        <begin position="510"/>
        <end position="563"/>
    </location>
</feature>
<dbReference type="HOGENOM" id="CLU_396558_0_0_1"/>
<feature type="region of interest" description="Disordered" evidence="1">
    <location>
        <begin position="647"/>
        <end position="666"/>
    </location>
</feature>
<feature type="compositionally biased region" description="Low complexity" evidence="1">
    <location>
        <begin position="172"/>
        <end position="184"/>
    </location>
</feature>
<feature type="compositionally biased region" description="Polar residues" evidence="1">
    <location>
        <begin position="424"/>
        <end position="443"/>
    </location>
</feature>
<evidence type="ECO:0008006" key="4">
    <source>
        <dbReference type="Google" id="ProtNLM"/>
    </source>
</evidence>
<feature type="region of interest" description="Disordered" evidence="1">
    <location>
        <begin position="424"/>
        <end position="478"/>
    </location>
</feature>
<dbReference type="AlphaFoldDB" id="T1KR34"/>
<feature type="region of interest" description="Disordered" evidence="1">
    <location>
        <begin position="115"/>
        <end position="203"/>
    </location>
</feature>
<feature type="compositionally biased region" description="Polar residues" evidence="1">
    <location>
        <begin position="451"/>
        <end position="461"/>
    </location>
</feature>
<sequence>MDSVMAPPPPPPPPPPSSSTNIGMAPPPPPPPPPGSMGALKIPTYKEELEQRQQQMQLQQQQDQFANLPPQLMNTMSKDKKPFTYTPLAVGDKGKLDLSQIRSPRMKKRLLANMMEGEDDQTKQPTNKAGQPSNENQMGSIERRAYTPDITNPLKTDIDLNRALTPDQIPLSSNYNNTYDSNNNHRSPPTIGLQQGKTFNVPSAPKLDFTKELLARTGNQQQSSPIYRQQSQQQPLSPVEFEAVVNEQLEGLNTAIQNISRSPEVRSIPYGQTSPAYAGGKQPSPSSTSPFAFVNNYANNSAATGNSSPTPYSNPMMNNYNSNVRDNNNNVSYNNYGQSPPLIVSSPSSTPIGYGANTSSGGMDSPTANLYQRGSPITVKQGPKTYYSVPPPKKIDLLKETQENNQDHYSTPTKIIGPSLQEQWNAKRQYQSASPQQPRSANEGNYGGQYKMNQQPQSQQRFYEPENEEERSEPVQSRSFKVLQKLTEGIQDELENLKLVEQQTQQEYQRQRQAQQQQQNQSDWTPQWRRTPSVESPQPQNQSSPFSQEAMDPRYRGPSIPSNSFKYLQDMVGLTDEEALRSPSMTPNYHQPRHQQSSSPSSTSSQPFSQSPYHQQQQQQQRQQTNQARKVRTEIEIPIIRESEMVPPSQQTPVKTPPHYTGSSIPSRSFRMLQMMTGEEPWNANRSLPPYGTDF</sequence>
<reference evidence="2" key="2">
    <citation type="submission" date="2015-06" db="UniProtKB">
        <authorList>
            <consortium name="EnsemblMetazoa"/>
        </authorList>
    </citation>
    <scope>IDENTIFICATION</scope>
</reference>
<name>T1KR34_TETUR</name>
<feature type="region of interest" description="Disordered" evidence="1">
    <location>
        <begin position="581"/>
        <end position="630"/>
    </location>
</feature>
<evidence type="ECO:0000313" key="2">
    <source>
        <dbReference type="EnsemblMetazoa" id="tetur18g02110.1"/>
    </source>
</evidence>
<feature type="compositionally biased region" description="Polar residues" evidence="1">
    <location>
        <begin position="283"/>
        <end position="292"/>
    </location>
</feature>
<dbReference type="EMBL" id="CAEY01000383">
    <property type="status" value="NOT_ANNOTATED_CDS"/>
    <property type="molecule type" value="Genomic_DNA"/>
</dbReference>
<feature type="compositionally biased region" description="Low complexity" evidence="1">
    <location>
        <begin position="510"/>
        <end position="521"/>
    </location>
</feature>
<reference evidence="3" key="1">
    <citation type="submission" date="2011-08" db="EMBL/GenBank/DDBJ databases">
        <authorList>
            <person name="Rombauts S."/>
        </authorList>
    </citation>
    <scope>NUCLEOTIDE SEQUENCE</scope>
    <source>
        <strain evidence="3">London</strain>
    </source>
</reference>
<dbReference type="OrthoDB" id="6107953at2759"/>
<proteinExistence type="predicted"/>
<protein>
    <recommendedName>
        <fullName evidence="4">Zasp-like motif domain-containing protein</fullName>
    </recommendedName>
</protein>
<feature type="compositionally biased region" description="Polar residues" evidence="1">
    <location>
        <begin position="123"/>
        <end position="139"/>
    </location>
</feature>
<dbReference type="OMA" id="PQLMNTM"/>
<feature type="region of interest" description="Disordered" evidence="1">
    <location>
        <begin position="266"/>
        <end position="292"/>
    </location>
</feature>
<dbReference type="KEGG" id="tut:107366486"/>
<feature type="compositionally biased region" description="Polar residues" evidence="1">
    <location>
        <begin position="192"/>
        <end position="201"/>
    </location>
</feature>
<feature type="compositionally biased region" description="Low complexity" evidence="1">
    <location>
        <begin position="533"/>
        <end position="548"/>
    </location>
</feature>